<accession>A0AAU9Q6K8</accession>
<gene>
    <name evidence="5" type="ORF">THF1D04_280030</name>
</gene>
<evidence type="ECO:0000256" key="3">
    <source>
        <dbReference type="SAM" id="Phobius"/>
    </source>
</evidence>
<feature type="domain" description="OmpR/PhoB-type" evidence="4">
    <location>
        <begin position="1"/>
        <end position="97"/>
    </location>
</feature>
<dbReference type="GO" id="GO:0006355">
    <property type="term" value="P:regulation of DNA-templated transcription"/>
    <property type="evidence" value="ECO:0007669"/>
    <property type="project" value="InterPro"/>
</dbReference>
<dbReference type="SUPFAM" id="SSF46894">
    <property type="entry name" value="C-terminal effector domain of the bipartite response regulators"/>
    <property type="match status" value="1"/>
</dbReference>
<keyword evidence="3" id="KW-1133">Transmembrane helix</keyword>
<dbReference type="Gene3D" id="1.10.10.10">
    <property type="entry name" value="Winged helix-like DNA-binding domain superfamily/Winged helix DNA-binding domain"/>
    <property type="match status" value="1"/>
</dbReference>
<dbReference type="InterPro" id="IPR016032">
    <property type="entry name" value="Sig_transdc_resp-reg_C-effctor"/>
</dbReference>
<evidence type="ECO:0000313" key="6">
    <source>
        <dbReference type="Proteomes" id="UP001295420"/>
    </source>
</evidence>
<sequence length="159" mass="17740">MVKKIIYSTSTRRLSTGEISSLSKLAESDYLVLKNLALTFPSGLDKNTLTERAWPGRLVTESSLKVSIYKLRKVLNDELGLKVQILHIRGSGYLLSESITLVKNTTPQERLTTESNIFHHQDLNTSPPLFSQITNFLVIIISVILIIAVLKAYSLIGLL</sequence>
<name>A0AAU9Q6K8_9VIBR</name>
<dbReference type="InterPro" id="IPR036388">
    <property type="entry name" value="WH-like_DNA-bd_sf"/>
</dbReference>
<comment type="caution">
    <text evidence="5">The sequence shown here is derived from an EMBL/GenBank/DDBJ whole genome shotgun (WGS) entry which is preliminary data.</text>
</comment>
<proteinExistence type="predicted"/>
<dbReference type="GO" id="GO:0003677">
    <property type="term" value="F:DNA binding"/>
    <property type="evidence" value="ECO:0007669"/>
    <property type="project" value="UniProtKB-UniRule"/>
</dbReference>
<dbReference type="InterPro" id="IPR001867">
    <property type="entry name" value="OmpR/PhoB-type_DNA-bd"/>
</dbReference>
<dbReference type="AlphaFoldDB" id="A0AAU9Q6K8"/>
<dbReference type="PROSITE" id="PS51755">
    <property type="entry name" value="OMPR_PHOB"/>
    <property type="match status" value="1"/>
</dbReference>
<keyword evidence="3" id="KW-0472">Membrane</keyword>
<evidence type="ECO:0000259" key="4">
    <source>
        <dbReference type="PROSITE" id="PS51755"/>
    </source>
</evidence>
<dbReference type="Proteomes" id="UP001295420">
    <property type="component" value="Unassembled WGS sequence"/>
</dbReference>
<keyword evidence="3" id="KW-0812">Transmembrane</keyword>
<protein>
    <recommendedName>
        <fullName evidence="4">OmpR/PhoB-type domain-containing protein</fullName>
    </recommendedName>
</protein>
<reference evidence="5" key="1">
    <citation type="submission" date="2022-01" db="EMBL/GenBank/DDBJ databases">
        <authorList>
            <person name="Lagorce A."/>
        </authorList>
    </citation>
    <scope>NUCLEOTIDE SEQUENCE</scope>
    <source>
        <strain evidence="5">Th15_F1_D04</strain>
    </source>
</reference>
<evidence type="ECO:0000256" key="1">
    <source>
        <dbReference type="ARBA" id="ARBA00023125"/>
    </source>
</evidence>
<dbReference type="EMBL" id="CAKMTQ010000021">
    <property type="protein sequence ID" value="CAH1530363.1"/>
    <property type="molecule type" value="Genomic_DNA"/>
</dbReference>
<evidence type="ECO:0000313" key="5">
    <source>
        <dbReference type="EMBL" id="CAH1530363.1"/>
    </source>
</evidence>
<feature type="transmembrane region" description="Helical" evidence="3">
    <location>
        <begin position="136"/>
        <end position="156"/>
    </location>
</feature>
<evidence type="ECO:0000256" key="2">
    <source>
        <dbReference type="PROSITE-ProRule" id="PRU01091"/>
    </source>
</evidence>
<organism evidence="5 6">
    <name type="scientific">Vibrio owensii</name>
    <dbReference type="NCBI Taxonomy" id="696485"/>
    <lineage>
        <taxon>Bacteria</taxon>
        <taxon>Pseudomonadati</taxon>
        <taxon>Pseudomonadota</taxon>
        <taxon>Gammaproteobacteria</taxon>
        <taxon>Vibrionales</taxon>
        <taxon>Vibrionaceae</taxon>
        <taxon>Vibrio</taxon>
    </lineage>
</organism>
<dbReference type="RefSeq" id="WP_409931126.1">
    <property type="nucleotide sequence ID" value="NZ_CAKMTQ010000021.1"/>
</dbReference>
<keyword evidence="1 2" id="KW-0238">DNA-binding</keyword>
<feature type="DNA-binding region" description="OmpR/PhoB-type" evidence="2">
    <location>
        <begin position="1"/>
        <end position="97"/>
    </location>
</feature>
<dbReference type="GO" id="GO:0000160">
    <property type="term" value="P:phosphorelay signal transduction system"/>
    <property type="evidence" value="ECO:0007669"/>
    <property type="project" value="InterPro"/>
</dbReference>
<dbReference type="Pfam" id="PF00486">
    <property type="entry name" value="Trans_reg_C"/>
    <property type="match status" value="1"/>
</dbReference>